<dbReference type="PANTHER" id="PTHR46601:SF2">
    <property type="entry name" value="UBIQUITIN-LIKE PROTEASE FAMILY PROFILE DOMAIN-CONTAINING PROTEIN"/>
    <property type="match status" value="1"/>
</dbReference>
<evidence type="ECO:0000259" key="5">
    <source>
        <dbReference type="Pfam" id="PF04500"/>
    </source>
</evidence>
<organism evidence="6 7">
    <name type="scientific">Euphydryas editha</name>
    <name type="common">Edith's checkerspot</name>
    <dbReference type="NCBI Taxonomy" id="104508"/>
    <lineage>
        <taxon>Eukaryota</taxon>
        <taxon>Metazoa</taxon>
        <taxon>Ecdysozoa</taxon>
        <taxon>Arthropoda</taxon>
        <taxon>Hexapoda</taxon>
        <taxon>Insecta</taxon>
        <taxon>Pterygota</taxon>
        <taxon>Neoptera</taxon>
        <taxon>Endopterygota</taxon>
        <taxon>Lepidoptera</taxon>
        <taxon>Glossata</taxon>
        <taxon>Ditrysia</taxon>
        <taxon>Papilionoidea</taxon>
        <taxon>Nymphalidae</taxon>
        <taxon>Nymphalinae</taxon>
        <taxon>Euphydryas</taxon>
    </lineage>
</organism>
<evidence type="ECO:0000256" key="4">
    <source>
        <dbReference type="SAM" id="MobiDB-lite"/>
    </source>
</evidence>
<dbReference type="InterPro" id="IPR007588">
    <property type="entry name" value="Znf_FLYWCH"/>
</dbReference>
<sequence>MMTKYLGNSGNELTIHIPYTKQNVVTTTKKTVKNTKNGTVKDLMIQFKINVKHFKTHYFNFHHQQKQYQTAIKELRQNEALIICDFSENYETKMYAEVQSMHFGASKSQVSLHTGMIYWHNKCQSFCTISPNSSHKPPAIWAHLTPILEIIKIETPTVSVIHFFSDGPTSQYRQKHNFFLHSIFTKSLGLKYSTWSFFEAGHGKGVADGIGGTIKRVLDKQVCFGSDITSAQDAYQILNNTMKSVAIFYISDDDIDKITALLPTNVSPLKGTFEVHQVVVIAGEESVIKYRKISCFCGEHRGLCSCYSIQTHYLKIVAPEARSEIVEDNEMLFVDLTSEITDMEVQIISNTLDVIEKTYTSTASWRCTRSATCKGRFLINNEMKLLKAFLGHNHEASLTWVKKNSGKMLAIVDDYTFYNEKKSKSTSTWRCTRSTTCKARFIVDNDLKLIKATLSHTHEASHYMIHDDEPIDASVFLEITKENFSTSAQNFNENENLQVDQGFSPIAAGTSAEKLFVRDRHQFSRYGTVVATLKAKHGGPDLLKSLRSDIIFDDKKRKALVRLLMSELVDHHATHYPPEEAKIALAKAIVTEFPRLKDSFFENGWEPYYDKNSKKGFLEYRLYTMRSRLSPSRKMYSKAAMKRKEKETHSSSSQFVSGLTEAEITQKVSVMKNCNPTDQNKEKIITLLEETRNSRRQWIEQSSPTISEIFTQYPRLLDYDGEMIEREFDSLHPNSTDNFLKKFPTFYAPRIYHYVKQCKPTLYTKSAIITDENLRALMILCTLLPVSNSIITKKGKGKGKKREHEESNENPEPLKTNAFPNKDLLKIVADGTNLTNYVKDLKERQITNIQPYLVLVKGQDTETCFVEGDNWFIKMNQKSTPIASFNLLYKLFYVLNLKYPDSLQYFYNFIDCYIFAMKEVQPRSSVSSLHVVFNNTLLNDTADDPSSD</sequence>
<evidence type="ECO:0000313" key="7">
    <source>
        <dbReference type="Proteomes" id="UP001153954"/>
    </source>
</evidence>
<feature type="region of interest" description="Disordered" evidence="4">
    <location>
        <begin position="793"/>
        <end position="815"/>
    </location>
</feature>
<protein>
    <recommendedName>
        <fullName evidence="5">FLYWCH-type domain-containing protein</fullName>
    </recommendedName>
</protein>
<dbReference type="Gene3D" id="2.20.25.240">
    <property type="match status" value="1"/>
</dbReference>
<dbReference type="EMBL" id="CAKOGL010000004">
    <property type="protein sequence ID" value="CAH2085716.1"/>
    <property type="molecule type" value="Genomic_DNA"/>
</dbReference>
<keyword evidence="7" id="KW-1185">Reference proteome</keyword>
<dbReference type="Proteomes" id="UP001153954">
    <property type="component" value="Unassembled WGS sequence"/>
</dbReference>
<keyword evidence="3" id="KW-0862">Zinc</keyword>
<proteinExistence type="predicted"/>
<dbReference type="GO" id="GO:0008270">
    <property type="term" value="F:zinc ion binding"/>
    <property type="evidence" value="ECO:0007669"/>
    <property type="project" value="UniProtKB-KW"/>
</dbReference>
<evidence type="ECO:0000256" key="2">
    <source>
        <dbReference type="ARBA" id="ARBA00022771"/>
    </source>
</evidence>
<gene>
    <name evidence="6" type="ORF">EEDITHA_LOCUS2164</name>
</gene>
<evidence type="ECO:0000256" key="3">
    <source>
        <dbReference type="ARBA" id="ARBA00022833"/>
    </source>
</evidence>
<dbReference type="AlphaFoldDB" id="A0AAU9TIZ2"/>
<keyword evidence="2" id="KW-0863">Zinc-finger</keyword>
<evidence type="ECO:0000256" key="1">
    <source>
        <dbReference type="ARBA" id="ARBA00022723"/>
    </source>
</evidence>
<dbReference type="Pfam" id="PF04500">
    <property type="entry name" value="FLYWCH"/>
    <property type="match status" value="1"/>
</dbReference>
<keyword evidence="1" id="KW-0479">Metal-binding</keyword>
<reference evidence="6" key="1">
    <citation type="submission" date="2022-03" db="EMBL/GenBank/DDBJ databases">
        <authorList>
            <person name="Tunstrom K."/>
        </authorList>
    </citation>
    <scope>NUCLEOTIDE SEQUENCE</scope>
</reference>
<accession>A0AAU9TIZ2</accession>
<evidence type="ECO:0000313" key="6">
    <source>
        <dbReference type="EMBL" id="CAH2085716.1"/>
    </source>
</evidence>
<comment type="caution">
    <text evidence="6">The sequence shown here is derived from an EMBL/GenBank/DDBJ whole genome shotgun (WGS) entry which is preliminary data.</text>
</comment>
<name>A0AAU9TIZ2_EUPED</name>
<feature type="domain" description="FLYWCH-type" evidence="5">
    <location>
        <begin position="402"/>
        <end position="458"/>
    </location>
</feature>
<dbReference type="PANTHER" id="PTHR46601">
    <property type="entry name" value="ULP_PROTEASE DOMAIN-CONTAINING PROTEIN"/>
    <property type="match status" value="1"/>
</dbReference>